<dbReference type="PANTHER" id="PTHR37244">
    <property type="entry name" value="NADP-SPECIFIC GLUTAMATE DEHYDROGENASE"/>
    <property type="match status" value="1"/>
</dbReference>
<dbReference type="Proteomes" id="UP000243975">
    <property type="component" value="Unassembled WGS sequence"/>
</dbReference>
<gene>
    <name evidence="2" type="ORF">Ccrd_019733</name>
</gene>
<dbReference type="PANTHER" id="PTHR37244:SF1">
    <property type="entry name" value="NADP-SPECIFIC GLUTAMATE DEHYDROGENASE"/>
    <property type="match status" value="1"/>
</dbReference>
<sequence>MGIHSSDKTMDARSMANGLSGNGNGYYGSRHNSYQPGPKVSLSWLDLRVFYIRISKCDINDESTSEYLTLNHVPLNRDTLLEVNGVRSSIHSDGSSTLLRRDRLDKKSEEVTFVSTDSLRTTGSLKFEVFDKDVLLVSGVLDLCHSNGVHGESSDYTGRWRMECETDMVSGNGFLNGKQNMGHEVDPPSLEVCLAGSFAGNPIILTKTLELGYRKKQTRKGLLEAIPENEAMANEEEGSSGLTYKVRASYVSILSVAEYPTYKPEDEYHSHYSGMEYIEGEDGELSWFNAGVRVGVGIGMSVCLGLGIGVGLLVRTYHGTTRNLRRGLL</sequence>
<organism evidence="2 3">
    <name type="scientific">Cynara cardunculus var. scolymus</name>
    <name type="common">Globe artichoke</name>
    <name type="synonym">Cynara scolymus</name>
    <dbReference type="NCBI Taxonomy" id="59895"/>
    <lineage>
        <taxon>Eukaryota</taxon>
        <taxon>Viridiplantae</taxon>
        <taxon>Streptophyta</taxon>
        <taxon>Embryophyta</taxon>
        <taxon>Tracheophyta</taxon>
        <taxon>Spermatophyta</taxon>
        <taxon>Magnoliopsida</taxon>
        <taxon>eudicotyledons</taxon>
        <taxon>Gunneridae</taxon>
        <taxon>Pentapetalae</taxon>
        <taxon>asterids</taxon>
        <taxon>campanulids</taxon>
        <taxon>Asterales</taxon>
        <taxon>Asteraceae</taxon>
        <taxon>Carduoideae</taxon>
        <taxon>Cardueae</taxon>
        <taxon>Carduinae</taxon>
        <taxon>Cynara</taxon>
    </lineage>
</organism>
<evidence type="ECO:0000256" key="1">
    <source>
        <dbReference type="SAM" id="Phobius"/>
    </source>
</evidence>
<evidence type="ECO:0008006" key="4">
    <source>
        <dbReference type="Google" id="ProtNLM"/>
    </source>
</evidence>
<reference evidence="2 3" key="1">
    <citation type="journal article" date="2016" name="Sci. Rep.">
        <title>The genome sequence of the outbreeding globe artichoke constructed de novo incorporating a phase-aware low-pass sequencing strategy of F1 progeny.</title>
        <authorList>
            <person name="Scaglione D."/>
            <person name="Reyes-Chin-Wo S."/>
            <person name="Acquadro A."/>
            <person name="Froenicke L."/>
            <person name="Portis E."/>
            <person name="Beitel C."/>
            <person name="Tirone M."/>
            <person name="Mauro R."/>
            <person name="Lo Monaco A."/>
            <person name="Mauromicale G."/>
            <person name="Faccioli P."/>
            <person name="Cattivelli L."/>
            <person name="Rieseberg L."/>
            <person name="Michelmore R."/>
            <person name="Lanteri S."/>
        </authorList>
    </citation>
    <scope>NUCLEOTIDE SEQUENCE [LARGE SCALE GENOMIC DNA]</scope>
    <source>
        <strain evidence="2">2C</strain>
    </source>
</reference>
<dbReference type="Gramene" id="KVI01972">
    <property type="protein sequence ID" value="KVI01972"/>
    <property type="gene ID" value="Ccrd_019733"/>
</dbReference>
<protein>
    <recommendedName>
        <fullName evidence="4">Erythronate-4-phosphate dehydrogenase family protein</fullName>
    </recommendedName>
</protein>
<dbReference type="AlphaFoldDB" id="A0A103Y3T7"/>
<name>A0A103Y3T7_CYNCS</name>
<proteinExistence type="predicted"/>
<keyword evidence="1" id="KW-1133">Transmembrane helix</keyword>
<dbReference type="STRING" id="59895.A0A103Y3T7"/>
<dbReference type="OMA" id="SYQPSIK"/>
<evidence type="ECO:0000313" key="2">
    <source>
        <dbReference type="EMBL" id="KVI01972.1"/>
    </source>
</evidence>
<evidence type="ECO:0000313" key="3">
    <source>
        <dbReference type="Proteomes" id="UP000243975"/>
    </source>
</evidence>
<keyword evidence="1" id="KW-0812">Transmembrane</keyword>
<keyword evidence="1" id="KW-0472">Membrane</keyword>
<feature type="transmembrane region" description="Helical" evidence="1">
    <location>
        <begin position="294"/>
        <end position="317"/>
    </location>
</feature>
<keyword evidence="3" id="KW-1185">Reference proteome</keyword>
<dbReference type="EMBL" id="LEKV01002669">
    <property type="protein sequence ID" value="KVI01972.1"/>
    <property type="molecule type" value="Genomic_DNA"/>
</dbReference>
<comment type="caution">
    <text evidence="2">The sequence shown here is derived from an EMBL/GenBank/DDBJ whole genome shotgun (WGS) entry which is preliminary data.</text>
</comment>
<accession>A0A103Y3T7</accession>